<feature type="region of interest" description="Disordered" evidence="1">
    <location>
        <begin position="90"/>
        <end position="132"/>
    </location>
</feature>
<feature type="region of interest" description="Disordered" evidence="1">
    <location>
        <begin position="201"/>
        <end position="240"/>
    </location>
</feature>
<accession>A0A167VA97</accession>
<evidence type="ECO:0000313" key="2">
    <source>
        <dbReference type="EMBL" id="KZP04798.1"/>
    </source>
</evidence>
<reference evidence="2 3" key="1">
    <citation type="journal article" date="2016" name="Mol. Biol. Evol.">
        <title>Comparative Genomics of Early-Diverging Mushroom-Forming Fungi Provides Insights into the Origins of Lignocellulose Decay Capabilities.</title>
        <authorList>
            <person name="Nagy L.G."/>
            <person name="Riley R."/>
            <person name="Tritt A."/>
            <person name="Adam C."/>
            <person name="Daum C."/>
            <person name="Floudas D."/>
            <person name="Sun H."/>
            <person name="Yadav J.S."/>
            <person name="Pangilinan J."/>
            <person name="Larsson K.H."/>
            <person name="Matsuura K."/>
            <person name="Barry K."/>
            <person name="Labutti K."/>
            <person name="Kuo R."/>
            <person name="Ohm R.A."/>
            <person name="Bhattacharya S.S."/>
            <person name="Shirouzu T."/>
            <person name="Yoshinaga Y."/>
            <person name="Martin F.M."/>
            <person name="Grigoriev I.V."/>
            <person name="Hibbett D.S."/>
        </authorList>
    </citation>
    <scope>NUCLEOTIDE SEQUENCE [LARGE SCALE GENOMIC DNA]</scope>
    <source>
        <strain evidence="2 3">CBS 109695</strain>
    </source>
</reference>
<feature type="compositionally biased region" description="Basic and acidic residues" evidence="1">
    <location>
        <begin position="96"/>
        <end position="109"/>
    </location>
</feature>
<evidence type="ECO:0000256" key="1">
    <source>
        <dbReference type="SAM" id="MobiDB-lite"/>
    </source>
</evidence>
<organism evidence="2 3">
    <name type="scientific">Athelia psychrophila</name>
    <dbReference type="NCBI Taxonomy" id="1759441"/>
    <lineage>
        <taxon>Eukaryota</taxon>
        <taxon>Fungi</taxon>
        <taxon>Dikarya</taxon>
        <taxon>Basidiomycota</taxon>
        <taxon>Agaricomycotina</taxon>
        <taxon>Agaricomycetes</taxon>
        <taxon>Agaricomycetidae</taxon>
        <taxon>Atheliales</taxon>
        <taxon>Atheliaceae</taxon>
        <taxon>Athelia</taxon>
    </lineage>
</organism>
<dbReference type="EMBL" id="KV417887">
    <property type="protein sequence ID" value="KZP04798.1"/>
    <property type="molecule type" value="Genomic_DNA"/>
</dbReference>
<sequence>MNLVQMSEQRSRWFSDRAPAPTTEPSTHQGKTDSSSTTIAAVFKAKFRRALSRETGAELHSSLSLALWETSTTPSGVPCLPTYHRIRRDAAVASPHNEKVLESEKESGPPRHPRQRERPRPGLSPASHSQLTGGLLSAVRRCGSGVGESTGALLPTIRGGGTSLSLGARTLSGDTYRLSASRPTANRTTYGSAHDAAVVAARGSGSPTAPAAAHAHATTASDCTSSDAPVAAGPASHRGS</sequence>
<dbReference type="AlphaFoldDB" id="A0A167VA97"/>
<gene>
    <name evidence="2" type="ORF">FIBSPDRAFT_967820</name>
</gene>
<proteinExistence type="predicted"/>
<feature type="compositionally biased region" description="Polar residues" evidence="1">
    <location>
        <begin position="23"/>
        <end position="37"/>
    </location>
</feature>
<name>A0A167VA97_9AGAM</name>
<feature type="region of interest" description="Disordered" evidence="1">
    <location>
        <begin position="1"/>
        <end position="37"/>
    </location>
</feature>
<keyword evidence="3" id="KW-1185">Reference proteome</keyword>
<dbReference type="Proteomes" id="UP000076532">
    <property type="component" value="Unassembled WGS sequence"/>
</dbReference>
<feature type="compositionally biased region" description="Low complexity" evidence="1">
    <location>
        <begin position="201"/>
        <end position="228"/>
    </location>
</feature>
<protein>
    <submittedName>
        <fullName evidence="2">Uncharacterized protein</fullName>
    </submittedName>
</protein>
<evidence type="ECO:0000313" key="3">
    <source>
        <dbReference type="Proteomes" id="UP000076532"/>
    </source>
</evidence>